<evidence type="ECO:0000256" key="1">
    <source>
        <dbReference type="ARBA" id="ARBA00023015"/>
    </source>
</evidence>
<dbReference type="InterPro" id="IPR018060">
    <property type="entry name" value="HTH_AraC"/>
</dbReference>
<gene>
    <name evidence="5" type="primary">nphR_2</name>
    <name evidence="5" type="ORF">CVS47_03122</name>
</gene>
<reference evidence="5 6" key="1">
    <citation type="submission" date="2018-08" db="EMBL/GenBank/DDBJ databases">
        <title>Microbacterium lemovicicum sp. nov., a bacterium isolated from a natural uranium-rich soil.</title>
        <authorList>
            <person name="ORTET P."/>
        </authorList>
    </citation>
    <scope>NUCLEOTIDE SEQUENCE [LARGE SCALE GENOMIC DNA]</scope>
    <source>
        <strain evidence="5 6">Viu22</strain>
    </source>
</reference>
<accession>A0A3S9WEJ1</accession>
<feature type="domain" description="HTH araC/xylS-type" evidence="4">
    <location>
        <begin position="211"/>
        <end position="310"/>
    </location>
</feature>
<dbReference type="Gene3D" id="1.10.10.60">
    <property type="entry name" value="Homeodomain-like"/>
    <property type="match status" value="1"/>
</dbReference>
<dbReference type="PANTHER" id="PTHR46796">
    <property type="entry name" value="HTH-TYPE TRANSCRIPTIONAL ACTIVATOR RHAS-RELATED"/>
    <property type="match status" value="1"/>
</dbReference>
<dbReference type="KEGG" id="mlv:CVS47_03122"/>
<dbReference type="InterPro" id="IPR018062">
    <property type="entry name" value="HTH_AraC-typ_CS"/>
</dbReference>
<dbReference type="Pfam" id="PF12833">
    <property type="entry name" value="HTH_18"/>
    <property type="match status" value="1"/>
</dbReference>
<organism evidence="5 6">
    <name type="scientific">Microbacterium lemovicicum</name>
    <dbReference type="NCBI Taxonomy" id="1072463"/>
    <lineage>
        <taxon>Bacteria</taxon>
        <taxon>Bacillati</taxon>
        <taxon>Actinomycetota</taxon>
        <taxon>Actinomycetes</taxon>
        <taxon>Micrococcales</taxon>
        <taxon>Microbacteriaceae</taxon>
        <taxon>Microbacterium</taxon>
    </lineage>
</organism>
<dbReference type="PROSITE" id="PS01124">
    <property type="entry name" value="HTH_ARAC_FAMILY_2"/>
    <property type="match status" value="1"/>
</dbReference>
<dbReference type="GO" id="GO:0003700">
    <property type="term" value="F:DNA-binding transcription factor activity"/>
    <property type="evidence" value="ECO:0007669"/>
    <property type="project" value="InterPro"/>
</dbReference>
<dbReference type="SMART" id="SM00342">
    <property type="entry name" value="HTH_ARAC"/>
    <property type="match status" value="1"/>
</dbReference>
<evidence type="ECO:0000313" key="6">
    <source>
        <dbReference type="Proteomes" id="UP000276888"/>
    </source>
</evidence>
<dbReference type="OrthoDB" id="9799345at2"/>
<evidence type="ECO:0000256" key="3">
    <source>
        <dbReference type="ARBA" id="ARBA00023163"/>
    </source>
</evidence>
<dbReference type="InterPro" id="IPR050204">
    <property type="entry name" value="AraC_XylS_family_regulators"/>
</dbReference>
<dbReference type="PROSITE" id="PS00041">
    <property type="entry name" value="HTH_ARAC_FAMILY_1"/>
    <property type="match status" value="1"/>
</dbReference>
<dbReference type="InterPro" id="IPR009057">
    <property type="entry name" value="Homeodomain-like_sf"/>
</dbReference>
<evidence type="ECO:0000313" key="5">
    <source>
        <dbReference type="EMBL" id="AZS38465.1"/>
    </source>
</evidence>
<evidence type="ECO:0000256" key="2">
    <source>
        <dbReference type="ARBA" id="ARBA00023125"/>
    </source>
</evidence>
<proteinExistence type="predicted"/>
<dbReference type="Proteomes" id="UP000276888">
    <property type="component" value="Chromosome"/>
</dbReference>
<protein>
    <submittedName>
        <fullName evidence="5">Transcriptional activator NphR</fullName>
    </submittedName>
</protein>
<dbReference type="RefSeq" id="WP_127096891.1">
    <property type="nucleotide sequence ID" value="NZ_CP031423.1"/>
</dbReference>
<evidence type="ECO:0000259" key="4">
    <source>
        <dbReference type="PROSITE" id="PS01124"/>
    </source>
</evidence>
<sequence length="310" mass="33341">MIAPSHPPASVTVQGSTRHLARGEDYDYFCDVVAPVYVGVRPDRPAGVFAADFALYDFGATGYGVLTTPPVSAQRDRSAIARLSDDALFLNFSRAPWVVEHLGRRWTVPGGVPFLLDNSMPFRIVVDPRRTLRLHSLRIPRGLLAREDVVRIDERVRATAAGAVLAAQAGLLATVVEEGRLAAAPAMSDAVVALLDAVDSSEDAPSADRLRVAQTSARERLGDPTYSVDALARAMGCSPRTVQSVFAAHGQTFAAWLRDERLQHARALLVDPAWQGRTIAAVAAASGFADVSAFHRAFRARFGCTPSSLR</sequence>
<name>A0A3S9WEJ1_9MICO</name>
<keyword evidence="2" id="KW-0238">DNA-binding</keyword>
<dbReference type="GO" id="GO:0043565">
    <property type="term" value="F:sequence-specific DNA binding"/>
    <property type="evidence" value="ECO:0007669"/>
    <property type="project" value="InterPro"/>
</dbReference>
<dbReference type="EMBL" id="CP031423">
    <property type="protein sequence ID" value="AZS38465.1"/>
    <property type="molecule type" value="Genomic_DNA"/>
</dbReference>
<keyword evidence="3" id="KW-0804">Transcription</keyword>
<keyword evidence="1" id="KW-0805">Transcription regulation</keyword>
<keyword evidence="6" id="KW-1185">Reference proteome</keyword>
<dbReference type="AlphaFoldDB" id="A0A3S9WEJ1"/>
<dbReference type="PANTHER" id="PTHR46796:SF6">
    <property type="entry name" value="ARAC SUBFAMILY"/>
    <property type="match status" value="1"/>
</dbReference>
<dbReference type="SUPFAM" id="SSF46689">
    <property type="entry name" value="Homeodomain-like"/>
    <property type="match status" value="1"/>
</dbReference>